<proteinExistence type="predicted"/>
<dbReference type="SUPFAM" id="SSF52317">
    <property type="entry name" value="Class I glutamine amidotransferase-like"/>
    <property type="match status" value="1"/>
</dbReference>
<organism evidence="2 3">
    <name type="scientific">Rhodococcus tukisamuensis</name>
    <dbReference type="NCBI Taxonomy" id="168276"/>
    <lineage>
        <taxon>Bacteria</taxon>
        <taxon>Bacillati</taxon>
        <taxon>Actinomycetota</taxon>
        <taxon>Actinomycetes</taxon>
        <taxon>Mycobacteriales</taxon>
        <taxon>Nocardiaceae</taxon>
        <taxon>Rhodococcus</taxon>
    </lineage>
</organism>
<gene>
    <name evidence="2" type="ORF">SAMN05444580_10431</name>
</gene>
<dbReference type="AlphaFoldDB" id="A0A1G6U0R1"/>
<feature type="domain" description="Biotin-protein ligase N-terminal" evidence="1">
    <location>
        <begin position="9"/>
        <end position="107"/>
    </location>
</feature>
<name>A0A1G6U0R1_9NOCA</name>
<dbReference type="Pfam" id="PF09825">
    <property type="entry name" value="BPL_N"/>
    <property type="match status" value="1"/>
</dbReference>
<keyword evidence="2" id="KW-0315">Glutamine amidotransferase</keyword>
<dbReference type="InterPro" id="IPR029062">
    <property type="entry name" value="Class_I_gatase-like"/>
</dbReference>
<keyword evidence="3" id="KW-1185">Reference proteome</keyword>
<dbReference type="STRING" id="168276.SAMN05444580_10431"/>
<accession>A0A1G6U0R1</accession>
<dbReference type="GO" id="GO:0016740">
    <property type="term" value="F:transferase activity"/>
    <property type="evidence" value="ECO:0007669"/>
    <property type="project" value="UniProtKB-KW"/>
</dbReference>
<evidence type="ECO:0000313" key="2">
    <source>
        <dbReference type="EMBL" id="SDD34911.1"/>
    </source>
</evidence>
<reference evidence="2 3" key="1">
    <citation type="submission" date="2016-10" db="EMBL/GenBank/DDBJ databases">
        <authorList>
            <person name="de Groot N.N."/>
        </authorList>
    </citation>
    <scope>NUCLEOTIDE SEQUENCE [LARGE SCALE GENOMIC DNA]</scope>
    <source>
        <strain evidence="2 3">JCM 11308</strain>
    </source>
</reference>
<protein>
    <submittedName>
        <fullName evidence="2">Uncharacterized conserved protein, conains N-terminal glutamine amidotransferase (GATase1)-like domain</fullName>
    </submittedName>
</protein>
<dbReference type="InterPro" id="IPR019197">
    <property type="entry name" value="Biotin-prot_ligase_N"/>
</dbReference>
<sequence length="224" mass="23663">MTTRRPLALVYRGGATGPGCPESVASLLRRSRWNFDIHYVGPREEVKLTRAALGVATVYAQPGGATLGPAWRRMRRHRDTIRGFVSGGGRYLGFCLGGYLAGATPGFDLLPGDTDQYIASAGAAVASTDATTVEVRWRGYRQPLYFQDGPMFELNAAPAAPVEVIANYANGQVAALATDFGSGRVGVVGPHPEADADWFADSGLRTPESTGVAAGLDLIDAVMC</sequence>
<evidence type="ECO:0000313" key="3">
    <source>
        <dbReference type="Proteomes" id="UP000199417"/>
    </source>
</evidence>
<dbReference type="RefSeq" id="WP_072844776.1">
    <property type="nucleotide sequence ID" value="NZ_FNAB01000004.1"/>
</dbReference>
<keyword evidence="2" id="KW-0808">Transferase</keyword>
<dbReference type="EMBL" id="FNAB01000004">
    <property type="protein sequence ID" value="SDD34911.1"/>
    <property type="molecule type" value="Genomic_DNA"/>
</dbReference>
<dbReference type="Proteomes" id="UP000199417">
    <property type="component" value="Unassembled WGS sequence"/>
</dbReference>
<evidence type="ECO:0000259" key="1">
    <source>
        <dbReference type="Pfam" id="PF09825"/>
    </source>
</evidence>